<dbReference type="AlphaFoldDB" id="A0AB39V3A5"/>
<evidence type="ECO:0000259" key="1">
    <source>
        <dbReference type="Pfam" id="PF14485"/>
    </source>
</evidence>
<reference evidence="2" key="1">
    <citation type="submission" date="2024-07" db="EMBL/GenBank/DDBJ databases">
        <authorList>
            <person name="Li X.-J."/>
            <person name="Wang X."/>
        </authorList>
    </citation>
    <scope>NUCLEOTIDE SEQUENCE</scope>
    <source>
        <strain evidence="2">HSP-536</strain>
    </source>
</reference>
<accession>A0AB39V3A5</accession>
<evidence type="ECO:0000313" key="2">
    <source>
        <dbReference type="EMBL" id="XDU62254.1"/>
    </source>
</evidence>
<dbReference type="EMBL" id="CP165647">
    <property type="protein sequence ID" value="XDU62254.1"/>
    <property type="molecule type" value="Genomic_DNA"/>
</dbReference>
<dbReference type="KEGG" id="lala:AB8B28_11625"/>
<gene>
    <name evidence="2" type="ORF">AB8B28_11625</name>
</gene>
<dbReference type="Pfam" id="PF14485">
    <property type="entry name" value="DUF4431"/>
    <property type="match status" value="1"/>
</dbReference>
<organism evidence="2">
    <name type="scientific">Leptotrichia alba</name>
    <dbReference type="NCBI Taxonomy" id="3239304"/>
    <lineage>
        <taxon>Bacteria</taxon>
        <taxon>Fusobacteriati</taxon>
        <taxon>Fusobacteriota</taxon>
        <taxon>Fusobacteriia</taxon>
        <taxon>Fusobacteriales</taxon>
        <taxon>Leptotrichiaceae</taxon>
        <taxon>Leptotrichia</taxon>
    </lineage>
</organism>
<feature type="domain" description="DUF4431" evidence="1">
    <location>
        <begin position="95"/>
        <end position="144"/>
    </location>
</feature>
<name>A0AB39V3A5_9FUSO</name>
<protein>
    <submittedName>
        <fullName evidence="2">DUF4431 domain-containing protein</fullName>
    </submittedName>
</protein>
<dbReference type="InterPro" id="IPR027826">
    <property type="entry name" value="DUF4431"/>
</dbReference>
<proteinExistence type="predicted"/>
<sequence>MNRKFLILLVLLLISSLNMFSKEQLSSDLRNQKTYYYDTIASITGVVDIEEHFVEGPNLTIHPHILYLSNPIKVVPSTANSDYSDDDDIEINVKKIQLSMDDSQINKLREKKAYGKKIKVTGELYHWQTHWHVTEVLMSVESVEILN</sequence>
<dbReference type="RefSeq" id="WP_369715942.1">
    <property type="nucleotide sequence ID" value="NZ_CP165647.1"/>
</dbReference>